<evidence type="ECO:0000256" key="1">
    <source>
        <dbReference type="SAM" id="MobiDB-lite"/>
    </source>
</evidence>
<dbReference type="Proteomes" id="UP000310108">
    <property type="component" value="Unassembled WGS sequence"/>
</dbReference>
<dbReference type="EMBL" id="PJEX01000460">
    <property type="protein sequence ID" value="TKW49920.1"/>
    <property type="molecule type" value="Genomic_DNA"/>
</dbReference>
<feature type="region of interest" description="Disordered" evidence="1">
    <location>
        <begin position="76"/>
        <end position="123"/>
    </location>
</feature>
<comment type="caution">
    <text evidence="2">The sequence shown here is derived from an EMBL/GenBank/DDBJ whole genome shotgun (WGS) entry which is preliminary data.</text>
</comment>
<evidence type="ECO:0000313" key="3">
    <source>
        <dbReference type="Proteomes" id="UP000310108"/>
    </source>
</evidence>
<evidence type="ECO:0000313" key="2">
    <source>
        <dbReference type="EMBL" id="TKW49920.1"/>
    </source>
</evidence>
<reference evidence="2 3" key="1">
    <citation type="journal article" date="2019" name="PLoS ONE">
        <title>Comparative genome analysis indicates high evolutionary potential of pathogenicity genes in Colletotrichum tanaceti.</title>
        <authorList>
            <person name="Lelwala R.V."/>
            <person name="Korhonen P.K."/>
            <person name="Young N.D."/>
            <person name="Scott J.B."/>
            <person name="Ades P.A."/>
            <person name="Gasser R.B."/>
            <person name="Taylor P.W.J."/>
        </authorList>
    </citation>
    <scope>NUCLEOTIDE SEQUENCE [LARGE SCALE GENOMIC DNA]</scope>
    <source>
        <strain evidence="2">BRIP57314</strain>
    </source>
</reference>
<gene>
    <name evidence="2" type="ORF">CTA1_2317</name>
</gene>
<keyword evidence="3" id="KW-1185">Reference proteome</keyword>
<organism evidence="2 3">
    <name type="scientific">Colletotrichum tanaceti</name>
    <dbReference type="NCBI Taxonomy" id="1306861"/>
    <lineage>
        <taxon>Eukaryota</taxon>
        <taxon>Fungi</taxon>
        <taxon>Dikarya</taxon>
        <taxon>Ascomycota</taxon>
        <taxon>Pezizomycotina</taxon>
        <taxon>Sordariomycetes</taxon>
        <taxon>Hypocreomycetidae</taxon>
        <taxon>Glomerellales</taxon>
        <taxon>Glomerellaceae</taxon>
        <taxon>Colletotrichum</taxon>
        <taxon>Colletotrichum destructivum species complex</taxon>
    </lineage>
</organism>
<feature type="compositionally biased region" description="Basic and acidic residues" evidence="1">
    <location>
        <begin position="96"/>
        <end position="105"/>
    </location>
</feature>
<sequence length="123" mass="13384">MVQTPFAPKIFTLAKHSDLPRKPLRQSVARLVYLSTYLAQPRLIIWSGAPTVEAIPAAVEILPQNHPNHTNERYLAQAGAHQAPGKHRGQRGNETNNKEATEKGRGAIGEGLAGKLATVPDKH</sequence>
<name>A0A4U6X3H6_9PEZI</name>
<proteinExistence type="predicted"/>
<dbReference type="AlphaFoldDB" id="A0A4U6X3H6"/>
<protein>
    <submittedName>
        <fullName evidence="2">Uncharacterized protein</fullName>
    </submittedName>
</protein>
<accession>A0A4U6X3H6</accession>